<evidence type="ECO:0000256" key="1">
    <source>
        <dbReference type="SAM" id="MobiDB-lite"/>
    </source>
</evidence>
<feature type="compositionally biased region" description="Low complexity" evidence="1">
    <location>
        <begin position="479"/>
        <end position="502"/>
    </location>
</feature>
<feature type="region of interest" description="Disordered" evidence="1">
    <location>
        <begin position="471"/>
        <end position="502"/>
    </location>
</feature>
<protein>
    <submittedName>
        <fullName evidence="2">Uncharacterized protein</fullName>
    </submittedName>
</protein>
<dbReference type="AlphaFoldDB" id="A0A0D2CRC5"/>
<proteinExistence type="predicted"/>
<organism evidence="2 3">
    <name type="scientific">Phialophora macrospora</name>
    <dbReference type="NCBI Taxonomy" id="1851006"/>
    <lineage>
        <taxon>Eukaryota</taxon>
        <taxon>Fungi</taxon>
        <taxon>Dikarya</taxon>
        <taxon>Ascomycota</taxon>
        <taxon>Pezizomycotina</taxon>
        <taxon>Eurotiomycetes</taxon>
        <taxon>Chaetothyriomycetidae</taxon>
        <taxon>Chaetothyriales</taxon>
        <taxon>Herpotrichiellaceae</taxon>
        <taxon>Phialophora</taxon>
    </lineage>
</organism>
<dbReference type="Proteomes" id="UP000054266">
    <property type="component" value="Unassembled WGS sequence"/>
</dbReference>
<name>A0A0D2CRC5_9EURO</name>
<feature type="compositionally biased region" description="Polar residues" evidence="1">
    <location>
        <begin position="575"/>
        <end position="584"/>
    </location>
</feature>
<evidence type="ECO:0000313" key="3">
    <source>
        <dbReference type="Proteomes" id="UP000054266"/>
    </source>
</evidence>
<feature type="region of interest" description="Disordered" evidence="1">
    <location>
        <begin position="548"/>
        <end position="638"/>
    </location>
</feature>
<reference evidence="2 3" key="1">
    <citation type="submission" date="2015-01" db="EMBL/GenBank/DDBJ databases">
        <title>The Genome Sequence of Capronia semiimmersa CBS27337.</title>
        <authorList>
            <consortium name="The Broad Institute Genomics Platform"/>
            <person name="Cuomo C."/>
            <person name="de Hoog S."/>
            <person name="Gorbushina A."/>
            <person name="Stielow B."/>
            <person name="Teixiera M."/>
            <person name="Abouelleil A."/>
            <person name="Chapman S.B."/>
            <person name="Priest M."/>
            <person name="Young S.K."/>
            <person name="Wortman J."/>
            <person name="Nusbaum C."/>
            <person name="Birren B."/>
        </authorList>
    </citation>
    <scope>NUCLEOTIDE SEQUENCE [LARGE SCALE GENOMIC DNA]</scope>
    <source>
        <strain evidence="2 3">CBS 27337</strain>
    </source>
</reference>
<sequence>MVLSTRRRLKAEEEDSDILSLDPKMIDESEMMLIQRSELGATRALDIKYGNEMGTRRRALSIQPSRQCDRQGTKEAEIASQNQLRMDGWNKFHTTVDASDLSANEARNLHGHRARTRDQLREEAFRLGLKSVDQLSLDHIDDHPGGGRHSGNKPTGIRVKPPQAYSSPKFPFELILIICQALVAPHSQNARSKSTCPFQGNPEIKVRWARTRSTMAADSPSIWKMPGIAGGGQVAAEATYTKPPSTSVRQPLSFVLSEPSDFMSVVKGSSSQKAEQSNNQQPPPNINGRHDAPPSSPHDAAQENVHPNIPEPSIRRIPVEEFSFPAAAALAPGEVATHTDGAPTPVTLSGFSVSSGIHEQASVQIESPSKDLIGLGIGNVDFLEEPTTLEVHQSLEAPAQVVTLSPTGSIMDSPILDDVKSEVLAAQSGGVVEIAGRQYVPLDEFLALREAVERQLKTTVAANVPAIDTPEKPTESVIAPSVRPTAAPSTTSSSTSMTAIPTRPVNPFCPREPLTDDHANITLNTVPRAGVERDIPAVKVTKVPTVARPKPFSSNETIKSKWDTEPSAQPARSAPFSSKSTIKSKWSDDPPPAPQPIIPVRTVSPIIGDRKVFGADAPEYDPPPPQGPEKRKFHEPGPGFYALMRDYANMNLSTGNEEL</sequence>
<keyword evidence="3" id="KW-1185">Reference proteome</keyword>
<gene>
    <name evidence="2" type="ORF">PV04_06943</name>
</gene>
<evidence type="ECO:0000313" key="2">
    <source>
        <dbReference type="EMBL" id="KIW67711.1"/>
    </source>
</evidence>
<accession>A0A0D2CRC5</accession>
<feature type="region of interest" description="Disordered" evidence="1">
    <location>
        <begin position="265"/>
        <end position="311"/>
    </location>
</feature>
<dbReference type="HOGENOM" id="CLU_483957_0_0_1"/>
<dbReference type="STRING" id="5601.A0A0D2CRC5"/>
<dbReference type="EMBL" id="KN846959">
    <property type="protein sequence ID" value="KIW67711.1"/>
    <property type="molecule type" value="Genomic_DNA"/>
</dbReference>